<evidence type="ECO:0000256" key="1">
    <source>
        <dbReference type="SAM" id="SignalP"/>
    </source>
</evidence>
<keyword evidence="3" id="KW-1185">Reference proteome</keyword>
<evidence type="ECO:0000313" key="2">
    <source>
        <dbReference type="EMBL" id="KAK9903512.1"/>
    </source>
</evidence>
<dbReference type="Proteomes" id="UP001491310">
    <property type="component" value="Unassembled WGS sequence"/>
</dbReference>
<comment type="caution">
    <text evidence="2">The sequence shown here is derived from an EMBL/GenBank/DDBJ whole genome shotgun (WGS) entry which is preliminary data.</text>
</comment>
<accession>A0ABR2YE52</accession>
<organism evidence="2 3">
    <name type="scientific">Coccomyxa subellipsoidea</name>
    <dbReference type="NCBI Taxonomy" id="248742"/>
    <lineage>
        <taxon>Eukaryota</taxon>
        <taxon>Viridiplantae</taxon>
        <taxon>Chlorophyta</taxon>
        <taxon>core chlorophytes</taxon>
        <taxon>Trebouxiophyceae</taxon>
        <taxon>Trebouxiophyceae incertae sedis</taxon>
        <taxon>Coccomyxaceae</taxon>
        <taxon>Coccomyxa</taxon>
    </lineage>
</organism>
<feature type="chain" id="PRO_5046894132" description="Secreted protein" evidence="1">
    <location>
        <begin position="24"/>
        <end position="83"/>
    </location>
</feature>
<evidence type="ECO:0008006" key="4">
    <source>
        <dbReference type="Google" id="ProtNLM"/>
    </source>
</evidence>
<dbReference type="EMBL" id="JALJOT010000014">
    <property type="protein sequence ID" value="KAK9903512.1"/>
    <property type="molecule type" value="Genomic_DNA"/>
</dbReference>
<keyword evidence="1" id="KW-0732">Signal</keyword>
<proteinExistence type="predicted"/>
<sequence length="83" mass="9921">MFKRHSSVQLLILIPAATRIIWTLKTSSEEFVGRWTLEERNKGRSYAARSRAAAMLRTHRASFSKERRFNRTQPKWRAAWWDD</sequence>
<protein>
    <recommendedName>
        <fullName evidence="4">Secreted protein</fullName>
    </recommendedName>
</protein>
<reference evidence="2 3" key="1">
    <citation type="journal article" date="2024" name="Nat. Commun.">
        <title>Phylogenomics reveals the evolutionary origins of lichenization in chlorophyte algae.</title>
        <authorList>
            <person name="Puginier C."/>
            <person name="Libourel C."/>
            <person name="Otte J."/>
            <person name="Skaloud P."/>
            <person name="Haon M."/>
            <person name="Grisel S."/>
            <person name="Petersen M."/>
            <person name="Berrin J.G."/>
            <person name="Delaux P.M."/>
            <person name="Dal Grande F."/>
            <person name="Keller J."/>
        </authorList>
    </citation>
    <scope>NUCLEOTIDE SEQUENCE [LARGE SCALE GENOMIC DNA]</scope>
    <source>
        <strain evidence="2 3">SAG 216-7</strain>
    </source>
</reference>
<name>A0ABR2YE52_9CHLO</name>
<evidence type="ECO:0000313" key="3">
    <source>
        <dbReference type="Proteomes" id="UP001491310"/>
    </source>
</evidence>
<feature type="signal peptide" evidence="1">
    <location>
        <begin position="1"/>
        <end position="23"/>
    </location>
</feature>
<gene>
    <name evidence="2" type="ORF">WJX75_007768</name>
</gene>